<dbReference type="Gene3D" id="1.25.40.10">
    <property type="entry name" value="Tetratricopeptide repeat domain"/>
    <property type="match status" value="2"/>
</dbReference>
<dbReference type="InterPro" id="IPR029489">
    <property type="entry name" value="OGT/SEC/SPY_C"/>
</dbReference>
<evidence type="ECO:0000256" key="6">
    <source>
        <dbReference type="ARBA" id="ARBA00022737"/>
    </source>
</evidence>
<dbReference type="EMBL" id="FLQY01000395">
    <property type="protein sequence ID" value="SBT11116.1"/>
    <property type="molecule type" value="Genomic_DNA"/>
</dbReference>
<evidence type="ECO:0000256" key="3">
    <source>
        <dbReference type="ARBA" id="ARBA00011970"/>
    </source>
</evidence>
<accession>A0A1A8Y2D5</accession>
<name>A0A1A8Y2D5_9RHOO</name>
<dbReference type="Pfam" id="PF14559">
    <property type="entry name" value="TPR_19"/>
    <property type="match status" value="1"/>
</dbReference>
<evidence type="ECO:0000256" key="1">
    <source>
        <dbReference type="ARBA" id="ARBA00004922"/>
    </source>
</evidence>
<feature type="repeat" description="TPR" evidence="8">
    <location>
        <begin position="124"/>
        <end position="157"/>
    </location>
</feature>
<dbReference type="AlphaFoldDB" id="A0A1A8Y2D5"/>
<reference evidence="10 11" key="1">
    <citation type="submission" date="2016-06" db="EMBL/GenBank/DDBJ databases">
        <authorList>
            <person name="Kjaerup R.B."/>
            <person name="Dalgaard T.S."/>
            <person name="Juul-Madsen H.R."/>
        </authorList>
    </citation>
    <scope>NUCLEOTIDE SEQUENCE [LARGE SCALE GENOMIC DNA]</scope>
    <source>
        <strain evidence="10">2</strain>
    </source>
</reference>
<evidence type="ECO:0000259" key="9">
    <source>
        <dbReference type="Pfam" id="PF13844"/>
    </source>
</evidence>
<dbReference type="SMART" id="SM00028">
    <property type="entry name" value="TPR"/>
    <property type="match status" value="5"/>
</dbReference>
<dbReference type="Gene3D" id="3.40.50.2000">
    <property type="entry name" value="Glycogen Phosphorylase B"/>
    <property type="match status" value="1"/>
</dbReference>
<organism evidence="10 11">
    <name type="scientific">Candidatus Propionivibrio aalborgensis</name>
    <dbReference type="NCBI Taxonomy" id="1860101"/>
    <lineage>
        <taxon>Bacteria</taxon>
        <taxon>Pseudomonadati</taxon>
        <taxon>Pseudomonadota</taxon>
        <taxon>Betaproteobacteria</taxon>
        <taxon>Rhodocyclales</taxon>
        <taxon>Rhodocyclaceae</taxon>
        <taxon>Propionivibrio</taxon>
    </lineage>
</organism>
<dbReference type="InterPro" id="IPR019734">
    <property type="entry name" value="TPR_rpt"/>
</dbReference>
<comment type="pathway">
    <text evidence="1">Protein modification; protein glycosylation.</text>
</comment>
<dbReference type="EC" id="2.4.1.255" evidence="3"/>
<feature type="repeat" description="TPR" evidence="8">
    <location>
        <begin position="56"/>
        <end position="89"/>
    </location>
</feature>
<keyword evidence="11" id="KW-1185">Reference proteome</keyword>
<keyword evidence="7 8" id="KW-0802">TPR repeat</keyword>
<feature type="domain" description="O-GlcNAc transferase C-terminal" evidence="9">
    <location>
        <begin position="300"/>
        <end position="458"/>
    </location>
</feature>
<evidence type="ECO:0000256" key="8">
    <source>
        <dbReference type="PROSITE-ProRule" id="PRU00339"/>
    </source>
</evidence>
<evidence type="ECO:0000313" key="11">
    <source>
        <dbReference type="Proteomes" id="UP000199600"/>
    </source>
</evidence>
<dbReference type="SUPFAM" id="SSF48452">
    <property type="entry name" value="TPR-like"/>
    <property type="match status" value="1"/>
</dbReference>
<dbReference type="PANTHER" id="PTHR44998:SF1">
    <property type="entry name" value="UDP-N-ACETYLGLUCOSAMINE--PEPTIDE N-ACETYLGLUCOSAMINYLTRANSFERASE 110 KDA SUBUNIT"/>
    <property type="match status" value="1"/>
</dbReference>
<evidence type="ECO:0000256" key="5">
    <source>
        <dbReference type="ARBA" id="ARBA00022679"/>
    </source>
</evidence>
<feature type="domain" description="O-GlcNAc transferase C-terminal" evidence="9">
    <location>
        <begin position="471"/>
        <end position="651"/>
    </location>
</feature>
<keyword evidence="4" id="KW-0328">Glycosyltransferase</keyword>
<comment type="similarity">
    <text evidence="2">Belongs to the glycosyltransferase 41 family. O-GlcNAc transferase subfamily.</text>
</comment>
<proteinExistence type="inferred from homology"/>
<evidence type="ECO:0000256" key="7">
    <source>
        <dbReference type="ARBA" id="ARBA00022803"/>
    </source>
</evidence>
<dbReference type="Proteomes" id="UP000199600">
    <property type="component" value="Unassembled WGS sequence"/>
</dbReference>
<dbReference type="InterPro" id="IPR011990">
    <property type="entry name" value="TPR-like_helical_dom_sf"/>
</dbReference>
<evidence type="ECO:0000313" key="10">
    <source>
        <dbReference type="EMBL" id="SBT11116.1"/>
    </source>
</evidence>
<dbReference type="RefSeq" id="WP_222102356.1">
    <property type="nucleotide sequence ID" value="NZ_FLQY01000395.1"/>
</dbReference>
<sequence length="679" mass="74342">MLDLGAAEHAFSKASSLDSNHMQARIALADVCIALGKFADAVAACRQAVAINPSDRQSWFSLGVALEADGALEVALESYDRALLISPDFDDARKNRGALLLNLGRPEEAVENNRTLAAKIPFSYDAQFNLGESLLAAKQFPEAAKVLGRAVSLNPGNAKGLLHAGFALAQCERFTEAQQLLDQAAKLDQTQLKRYRQAIFGNEKGDTRCGAAHLDARALFLLKQYDQIERCDWSEREYFISRFSELIQESAVYPLTERALGFRAMTMGLDADLQLRLARQIASGVANENDGTSSRSLGASESSPQKRLTVAYISPDFRNHPTAMLAKALFAGHSRQNFEVIVYALGGNDGSKLRQEIVDDCDRFVDLDALDDCGAARLIAGDSVDILIDLVGYSDRSRPAILARRPAPIQISWLAYVTTTGAPWIDYFIGDRISIPDEASADFSEALIRIPQGLFLCSYAANTPLASAPERRPSGLPEAGIVLGAFHNSYKIDPHVFSVWMRFLVLRPDAVLWLLETKPEAKVNLRAEANARGIDSERLIFAPHLPHDEHLSRLQLVDLMLDTPQCNGGTTTADAFVAGVPVLTCMGKTLAQRMAASILSTANLESLITRNLEEYEALGLALLTDTGRLHGIRRELSNARASAPFFAPDRWIQSYEEALKHVWQMHCAGVPPTSFEARS</sequence>
<dbReference type="Pfam" id="PF13844">
    <property type="entry name" value="Glyco_transf_41"/>
    <property type="match status" value="2"/>
</dbReference>
<dbReference type="PANTHER" id="PTHR44998">
    <property type="match status" value="1"/>
</dbReference>
<dbReference type="GO" id="GO:0097363">
    <property type="term" value="F:protein O-acetylglucosaminyltransferase activity"/>
    <property type="evidence" value="ECO:0007669"/>
    <property type="project" value="UniProtKB-EC"/>
</dbReference>
<keyword evidence="5" id="KW-0808">Transferase</keyword>
<protein>
    <recommendedName>
        <fullName evidence="3">protein O-GlcNAc transferase</fullName>
        <ecNumber evidence="3">2.4.1.255</ecNumber>
    </recommendedName>
</protein>
<dbReference type="Pfam" id="PF13432">
    <property type="entry name" value="TPR_16"/>
    <property type="match status" value="1"/>
</dbReference>
<evidence type="ECO:0000256" key="2">
    <source>
        <dbReference type="ARBA" id="ARBA00005386"/>
    </source>
</evidence>
<evidence type="ECO:0000256" key="4">
    <source>
        <dbReference type="ARBA" id="ARBA00022676"/>
    </source>
</evidence>
<gene>
    <name evidence="10" type="ORF">PROAA_90018</name>
</gene>
<dbReference type="Gene3D" id="3.40.50.11380">
    <property type="match status" value="1"/>
</dbReference>
<dbReference type="SUPFAM" id="SSF53756">
    <property type="entry name" value="UDP-Glycosyltransferase/glycogen phosphorylase"/>
    <property type="match status" value="1"/>
</dbReference>
<dbReference type="PROSITE" id="PS50005">
    <property type="entry name" value="TPR"/>
    <property type="match status" value="2"/>
</dbReference>
<keyword evidence="6" id="KW-0677">Repeat</keyword>